<proteinExistence type="inferred from homology"/>
<comment type="similarity">
    <text evidence="1">Belongs to the XPG/RAD2 endonuclease family. EXO1 subfamily.</text>
</comment>
<keyword evidence="1" id="KW-0269">Exonuclease</keyword>
<keyword evidence="1" id="KW-0267">Excision nuclease</keyword>
<keyword evidence="1" id="KW-0228">DNA excision</keyword>
<gene>
    <name evidence="4" type="ORF">Q8F55_008043</name>
</gene>
<dbReference type="InterPro" id="IPR006086">
    <property type="entry name" value="XPG-I_dom"/>
</dbReference>
<keyword evidence="1" id="KW-0238">DNA-binding</keyword>
<dbReference type="EC" id="3.1.-.-" evidence="1"/>
<name>A0ABR3PV68_9TREE</name>
<reference evidence="4 5" key="1">
    <citation type="submission" date="2023-08" db="EMBL/GenBank/DDBJ databases">
        <title>Annotated Genome Sequence of Vanrija albida AlHP1.</title>
        <authorList>
            <person name="Herzog R."/>
        </authorList>
    </citation>
    <scope>NUCLEOTIDE SEQUENCE [LARGE SCALE GENOMIC DNA]</scope>
    <source>
        <strain evidence="4 5">AlHP1</strain>
    </source>
</reference>
<keyword evidence="1" id="KW-0227">DNA damage</keyword>
<keyword evidence="1" id="KW-0378">Hydrolase</keyword>
<keyword evidence="1" id="KW-0479">Metal-binding</keyword>
<dbReference type="Gene3D" id="1.10.150.20">
    <property type="entry name" value="5' to 3' exonuclease, C-terminal subdomain"/>
    <property type="match status" value="1"/>
</dbReference>
<comment type="cofactor">
    <cofactor evidence="1">
        <name>Mg(2+)</name>
        <dbReference type="ChEBI" id="CHEBI:18420"/>
    </cofactor>
    <text evidence="1">Binds 2 magnesium ions per subunit. They probably participate in the reaction catalyzed by the enzyme. May bind an additional third magnesium ion after substrate binding.</text>
</comment>
<dbReference type="Pfam" id="PF00867">
    <property type="entry name" value="XPG_I"/>
    <property type="match status" value="1"/>
</dbReference>
<dbReference type="SMART" id="SM00279">
    <property type="entry name" value="HhH2"/>
    <property type="match status" value="1"/>
</dbReference>
<keyword evidence="1" id="KW-0539">Nucleus</keyword>
<comment type="function">
    <text evidence="1">5'-&gt;3' double-stranded DNA exonuclease which may also possess a cryptic 3'-&gt;5' double-stranded DNA exonuclease activity. Functions in DNA mismatch repair.</text>
</comment>
<evidence type="ECO:0000313" key="4">
    <source>
        <dbReference type="EMBL" id="KAL1406344.1"/>
    </source>
</evidence>
<keyword evidence="1" id="KW-0540">Nuclease</keyword>
<comment type="caution">
    <text evidence="4">The sequence shown here is derived from an EMBL/GenBank/DDBJ whole genome shotgun (WGS) entry which is preliminary data.</text>
</comment>
<feature type="domain" description="XPG-I" evidence="3">
    <location>
        <begin position="341"/>
        <end position="410"/>
    </location>
</feature>
<dbReference type="GeneID" id="95989086"/>
<dbReference type="InterPro" id="IPR006084">
    <property type="entry name" value="XPG/Rad2"/>
</dbReference>
<dbReference type="EMBL" id="JBBXJM010000006">
    <property type="protein sequence ID" value="KAL1406344.1"/>
    <property type="molecule type" value="Genomic_DNA"/>
</dbReference>
<keyword evidence="1" id="KW-0460">Magnesium</keyword>
<comment type="subcellular location">
    <subcellularLocation>
        <location evidence="1">Nucleus</location>
    </subcellularLocation>
</comment>
<dbReference type="InterPro" id="IPR029060">
    <property type="entry name" value="PIN-like_dom_sf"/>
</dbReference>
<dbReference type="SUPFAM" id="SSF47807">
    <property type="entry name" value="5' to 3' exonuclease, C-terminal subdomain"/>
    <property type="match status" value="1"/>
</dbReference>
<dbReference type="RefSeq" id="XP_069206288.1">
    <property type="nucleotide sequence ID" value="XM_069356447.1"/>
</dbReference>
<dbReference type="Gene3D" id="3.40.50.1010">
    <property type="entry name" value="5'-nuclease"/>
    <property type="match status" value="2"/>
</dbReference>
<evidence type="ECO:0000259" key="3">
    <source>
        <dbReference type="SMART" id="SM00484"/>
    </source>
</evidence>
<evidence type="ECO:0000256" key="2">
    <source>
        <dbReference type="SAM" id="MobiDB-lite"/>
    </source>
</evidence>
<feature type="region of interest" description="Disordered" evidence="2">
    <location>
        <begin position="148"/>
        <end position="171"/>
    </location>
</feature>
<evidence type="ECO:0000313" key="5">
    <source>
        <dbReference type="Proteomes" id="UP001565368"/>
    </source>
</evidence>
<sequence length="569" mass="61702">MGVQGLITWVKKTRPHLLTSLPERYASPAIRGKRIALDATLITNKFHFADSSGQSRRAALLGWFSLIKQMRQHGVQPVAIWDERGEREWKAPEARRRLQTRALVYARRLHEGRRRERLDRLLVEYDLLAVLSAREKEVVRLGWERGSLESSDDPAIKPQPEGTPKRADGAVAAAPGTTMSPGAMLTALVIGRTAAQLARLDALRADYRSELNPEARETLLEAYDSETAAIEQIGGKCGEIARLTGTLADADTDVIDARFASLAPATVYSETPRQRALSDDEGAALDDLFAADPPLSPDALAAARSATRRIIAQASKVSSTYARALNWPLAEDHQACCDLLLRMGVPVLTANIPYEAEGLASALALAGAVDYVGSEDSDVVVYGGPLLRNVATASEPLVLIGAGLDAALDLPRAAFIDFCILLGTDASPRIPGVGPARALPLIQQHGSIEAVLAAEDEVAERVDDVDEFMALVENARRLFTSVPPLGEGLSFVQAEWDEDGVRAWLRDEMGVAIDSAPRAWAAAPPLEDVPEHKRHEVWDEAWGEVDEPGESEPVAWDEMDAVLNAEHTT</sequence>
<protein>
    <recommendedName>
        <fullName evidence="1">Exonuclease 1</fullName>
        <ecNumber evidence="1">3.1.-.-</ecNumber>
    </recommendedName>
</protein>
<keyword evidence="1" id="KW-0234">DNA repair</keyword>
<dbReference type="PANTHER" id="PTHR11081">
    <property type="entry name" value="FLAP ENDONUCLEASE FAMILY MEMBER"/>
    <property type="match status" value="1"/>
</dbReference>
<dbReference type="PANTHER" id="PTHR11081:SF8">
    <property type="entry name" value="EXONUCLEASE 1"/>
    <property type="match status" value="1"/>
</dbReference>
<dbReference type="SMART" id="SM00484">
    <property type="entry name" value="XPGI"/>
    <property type="match status" value="1"/>
</dbReference>
<dbReference type="PRINTS" id="PR00853">
    <property type="entry name" value="XPGRADSUPER"/>
</dbReference>
<dbReference type="Proteomes" id="UP001565368">
    <property type="component" value="Unassembled WGS sequence"/>
</dbReference>
<dbReference type="InterPro" id="IPR008918">
    <property type="entry name" value="HhH2"/>
</dbReference>
<organism evidence="4 5">
    <name type="scientific">Vanrija albida</name>
    <dbReference type="NCBI Taxonomy" id="181172"/>
    <lineage>
        <taxon>Eukaryota</taxon>
        <taxon>Fungi</taxon>
        <taxon>Dikarya</taxon>
        <taxon>Basidiomycota</taxon>
        <taxon>Agaricomycotina</taxon>
        <taxon>Tremellomycetes</taxon>
        <taxon>Trichosporonales</taxon>
        <taxon>Trichosporonaceae</taxon>
        <taxon>Vanrija</taxon>
    </lineage>
</organism>
<evidence type="ECO:0000256" key="1">
    <source>
        <dbReference type="RuleBase" id="RU910737"/>
    </source>
</evidence>
<accession>A0ABR3PV68</accession>
<dbReference type="InterPro" id="IPR036279">
    <property type="entry name" value="5-3_exonuclease_C_sf"/>
</dbReference>
<keyword evidence="5" id="KW-1185">Reference proteome</keyword>
<dbReference type="SUPFAM" id="SSF88723">
    <property type="entry name" value="PIN domain-like"/>
    <property type="match status" value="1"/>
</dbReference>